<evidence type="ECO:0000313" key="1">
    <source>
        <dbReference type="EMBL" id="KAA6400637.1"/>
    </source>
</evidence>
<dbReference type="EMBL" id="SNRW01000529">
    <property type="protein sequence ID" value="KAA6400637.1"/>
    <property type="molecule type" value="Genomic_DNA"/>
</dbReference>
<gene>
    <name evidence="1" type="ORF">EZS28_003840</name>
</gene>
<evidence type="ECO:0000313" key="2">
    <source>
        <dbReference type="Proteomes" id="UP000324800"/>
    </source>
</evidence>
<accession>A0A5J4X020</accession>
<comment type="caution">
    <text evidence="1">The sequence shown here is derived from an EMBL/GenBank/DDBJ whole genome shotgun (WGS) entry which is preliminary data.</text>
</comment>
<proteinExistence type="predicted"/>
<dbReference type="AlphaFoldDB" id="A0A5J4X020"/>
<organism evidence="1 2">
    <name type="scientific">Streblomastix strix</name>
    <dbReference type="NCBI Taxonomy" id="222440"/>
    <lineage>
        <taxon>Eukaryota</taxon>
        <taxon>Metamonada</taxon>
        <taxon>Preaxostyla</taxon>
        <taxon>Oxymonadida</taxon>
        <taxon>Streblomastigidae</taxon>
        <taxon>Streblomastix</taxon>
    </lineage>
</organism>
<name>A0A5J4X020_9EUKA</name>
<protein>
    <submittedName>
        <fullName evidence="1">Uncharacterized protein</fullName>
    </submittedName>
</protein>
<dbReference type="Proteomes" id="UP000324800">
    <property type="component" value="Unassembled WGS sequence"/>
</dbReference>
<reference evidence="1 2" key="1">
    <citation type="submission" date="2019-03" db="EMBL/GenBank/DDBJ databases">
        <title>Single cell metagenomics reveals metabolic interactions within the superorganism composed of flagellate Streblomastix strix and complex community of Bacteroidetes bacteria on its surface.</title>
        <authorList>
            <person name="Treitli S.C."/>
            <person name="Kolisko M."/>
            <person name="Husnik F."/>
            <person name="Keeling P."/>
            <person name="Hampl V."/>
        </authorList>
    </citation>
    <scope>NUCLEOTIDE SEQUENCE [LARGE SCALE GENOMIC DNA]</scope>
    <source>
        <strain evidence="1">ST1C</strain>
    </source>
</reference>
<sequence>MLNLLLTYWDKRFHKITLDIFVDEAFNRKKFNNQAQLYVMQHAMVLLVAYSTMKDTQLHSMKRSEIKFDDAGTNIVILKKKAKKRGQQLCYR</sequence>